<accession>A0A151J683</accession>
<dbReference type="STRING" id="471704.A0A151J683"/>
<protein>
    <recommendedName>
        <fullName evidence="1">Helix-turn-helix domain-containing protein</fullName>
    </recommendedName>
</protein>
<evidence type="ECO:0000259" key="1">
    <source>
        <dbReference type="Pfam" id="PF26215"/>
    </source>
</evidence>
<feature type="domain" description="Helix-turn-helix" evidence="1">
    <location>
        <begin position="237"/>
        <end position="296"/>
    </location>
</feature>
<dbReference type="PANTHER" id="PTHR21301">
    <property type="entry name" value="REVERSE TRANSCRIPTASE"/>
    <property type="match status" value="1"/>
</dbReference>
<evidence type="ECO:0000313" key="3">
    <source>
        <dbReference type="Proteomes" id="UP000078492"/>
    </source>
</evidence>
<keyword evidence="3" id="KW-1185">Reference proteome</keyword>
<proteinExistence type="predicted"/>
<name>A0A151J683_9HYME</name>
<dbReference type="EMBL" id="KQ979869">
    <property type="protein sequence ID" value="KYN18734.1"/>
    <property type="molecule type" value="Genomic_DNA"/>
</dbReference>
<evidence type="ECO:0000313" key="2">
    <source>
        <dbReference type="EMBL" id="KYN18734.1"/>
    </source>
</evidence>
<organism evidence="2 3">
    <name type="scientific">Trachymyrmex cornetzi</name>
    <dbReference type="NCBI Taxonomy" id="471704"/>
    <lineage>
        <taxon>Eukaryota</taxon>
        <taxon>Metazoa</taxon>
        <taxon>Ecdysozoa</taxon>
        <taxon>Arthropoda</taxon>
        <taxon>Hexapoda</taxon>
        <taxon>Insecta</taxon>
        <taxon>Pterygota</taxon>
        <taxon>Neoptera</taxon>
        <taxon>Endopterygota</taxon>
        <taxon>Hymenoptera</taxon>
        <taxon>Apocrita</taxon>
        <taxon>Aculeata</taxon>
        <taxon>Formicoidea</taxon>
        <taxon>Formicidae</taxon>
        <taxon>Myrmicinae</taxon>
        <taxon>Trachymyrmex</taxon>
    </lineage>
</organism>
<sequence length="337" mass="39051">MNFVIKKLQKATRLTKQFLKDNSNIIFTKADKGNLTVALDKNMYIEKVKTMLDDKDTYMKILKDPTSKINNNLRQLLAGWKKQNYISESTYKQLYCSDGNIPRAYALPKVHKLNCPIKIIISSLDSALYNLAAFLHSLIVKSIPKAASNIENSFELVQKLKNIKIDHGFSLVSLDVISLYTDIPTDLAIDALSNRWDCICENCNLPKNEFIKAARLVLDKNNSLIFDWYKKSTFSGRFLNFLSQHSISQKKGIIFNLVDKVFYISHSQFHKKNLEFVVKILLENDYPIDFIFDTINERVKTLINKLNSCSAKKTNNNLPKERVKWFSIPYLKRYRIN</sequence>
<reference evidence="2 3" key="1">
    <citation type="submission" date="2015-09" db="EMBL/GenBank/DDBJ databases">
        <title>Trachymyrmex cornetzi WGS genome.</title>
        <authorList>
            <person name="Nygaard S."/>
            <person name="Hu H."/>
            <person name="Boomsma J."/>
            <person name="Zhang G."/>
        </authorList>
    </citation>
    <scope>NUCLEOTIDE SEQUENCE [LARGE SCALE GENOMIC DNA]</scope>
    <source>
        <strain evidence="2">Tcor2-1</strain>
        <tissue evidence="2">Whole body</tissue>
    </source>
</reference>
<dbReference type="PANTHER" id="PTHR21301:SF10">
    <property type="entry name" value="REVERSE TRANSCRIPTASE DOMAIN-CONTAINING PROTEIN"/>
    <property type="match status" value="1"/>
</dbReference>
<dbReference type="AlphaFoldDB" id="A0A151J683"/>
<dbReference type="InterPro" id="IPR058912">
    <property type="entry name" value="HTH_animal"/>
</dbReference>
<dbReference type="Pfam" id="PF26215">
    <property type="entry name" value="HTH_animal"/>
    <property type="match status" value="1"/>
</dbReference>
<gene>
    <name evidence="2" type="ORF">ALC57_08963</name>
</gene>
<dbReference type="Proteomes" id="UP000078492">
    <property type="component" value="Unassembled WGS sequence"/>
</dbReference>